<sequence>MKIGSLYFENEVSLAPMAGVTDIAFRGICKEMGCGLVYTEMVSAKGLFYNSKNTESLMRISEEEKPVALQIFGSDPKIMAHACEVFNTMEDICIVDVNMGCPVPKIVKNGEGSALMRNPKLAAEIVREMKKVSKKPVTVKFRKGFDENNVNAVEFGKALEEAGADAIAVHGRTREQMYEGKADWDIIKKVKEGVSIPVIGNGDVFSAEAALKLKEYTDCDGIMVARGAMGNPWIFKQIQQGLQGKAIIEPSPIDKVNMCILHLELAMKYFEEIKAVREMRKHIAWYIKGLRYCTEIKDRVNSSTEYEDVLGILNDYKSSLIEGEGNF</sequence>
<protein>
    <recommendedName>
        <fullName evidence="12">tRNA-dihydrouridine synthase</fullName>
        <ecNumber evidence="12">1.3.1.-</ecNumber>
    </recommendedName>
</protein>
<keyword evidence="9 12" id="KW-0560">Oxidoreductase</keyword>
<dbReference type="PANTHER" id="PTHR45846">
    <property type="entry name" value="TRNA-DIHYDROURIDINE(47) SYNTHASE [NAD(P)(+)]-LIKE"/>
    <property type="match status" value="1"/>
</dbReference>
<accession>A0ABS4K795</accession>
<organism evidence="14 15">
    <name type="scientific">Clostridium punense</name>
    <dbReference type="NCBI Taxonomy" id="1054297"/>
    <lineage>
        <taxon>Bacteria</taxon>
        <taxon>Bacillati</taxon>
        <taxon>Bacillota</taxon>
        <taxon>Clostridia</taxon>
        <taxon>Eubacteriales</taxon>
        <taxon>Clostridiaceae</taxon>
        <taxon>Clostridium</taxon>
    </lineage>
</organism>
<dbReference type="InterPro" id="IPR004652">
    <property type="entry name" value="DusB-like"/>
</dbReference>
<dbReference type="PROSITE" id="PS01136">
    <property type="entry name" value="UPF0034"/>
    <property type="match status" value="1"/>
</dbReference>
<dbReference type="EC" id="1.3.1.-" evidence="12"/>
<keyword evidence="4 12" id="KW-0285">Flavoprotein</keyword>
<reference evidence="14 15" key="1">
    <citation type="submission" date="2021-03" db="EMBL/GenBank/DDBJ databases">
        <title>Genomic Encyclopedia of Type Strains, Phase IV (KMG-IV): sequencing the most valuable type-strain genomes for metagenomic binning, comparative biology and taxonomic classification.</title>
        <authorList>
            <person name="Goeker M."/>
        </authorList>
    </citation>
    <scope>NUCLEOTIDE SEQUENCE [LARGE SCALE GENOMIC DNA]</scope>
    <source>
        <strain evidence="14 15">DSM 28650</strain>
    </source>
</reference>
<dbReference type="InterPro" id="IPR013785">
    <property type="entry name" value="Aldolase_TIM"/>
</dbReference>
<comment type="caution">
    <text evidence="14">The sequence shown here is derived from an EMBL/GenBank/DDBJ whole genome shotgun (WGS) entry which is preliminary data.</text>
</comment>
<dbReference type="InterPro" id="IPR035587">
    <property type="entry name" value="DUS-like_FMN-bd"/>
</dbReference>
<dbReference type="SUPFAM" id="SSF51395">
    <property type="entry name" value="FMN-linked oxidoreductases"/>
    <property type="match status" value="1"/>
</dbReference>
<keyword evidence="3" id="KW-0820">tRNA-binding</keyword>
<comment type="catalytic activity">
    <reaction evidence="11">
        <text>a 5,6-dihydrouridine in tRNA + NAD(+) = a uridine in tRNA + NADH + H(+)</text>
        <dbReference type="Rhea" id="RHEA:54452"/>
        <dbReference type="Rhea" id="RHEA-COMP:13339"/>
        <dbReference type="Rhea" id="RHEA-COMP:13887"/>
        <dbReference type="ChEBI" id="CHEBI:15378"/>
        <dbReference type="ChEBI" id="CHEBI:57540"/>
        <dbReference type="ChEBI" id="CHEBI:57945"/>
        <dbReference type="ChEBI" id="CHEBI:65315"/>
        <dbReference type="ChEBI" id="CHEBI:74443"/>
    </reaction>
</comment>
<dbReference type="GO" id="GO:0016491">
    <property type="term" value="F:oxidoreductase activity"/>
    <property type="evidence" value="ECO:0007669"/>
    <property type="project" value="UniProtKB-KW"/>
</dbReference>
<comment type="catalytic activity">
    <reaction evidence="10">
        <text>a 5,6-dihydrouridine in tRNA + NADP(+) = a uridine in tRNA + NADPH + H(+)</text>
        <dbReference type="Rhea" id="RHEA:23624"/>
        <dbReference type="Rhea" id="RHEA-COMP:13339"/>
        <dbReference type="Rhea" id="RHEA-COMP:13887"/>
        <dbReference type="ChEBI" id="CHEBI:15378"/>
        <dbReference type="ChEBI" id="CHEBI:57783"/>
        <dbReference type="ChEBI" id="CHEBI:58349"/>
        <dbReference type="ChEBI" id="CHEBI:65315"/>
        <dbReference type="ChEBI" id="CHEBI:74443"/>
    </reaction>
</comment>
<dbReference type="PIRSF" id="PIRSF006621">
    <property type="entry name" value="Dus"/>
    <property type="match status" value="1"/>
</dbReference>
<evidence type="ECO:0000256" key="2">
    <source>
        <dbReference type="ARBA" id="ARBA00002790"/>
    </source>
</evidence>
<name>A0ABS4K795_9CLOT</name>
<proteinExistence type="inferred from homology"/>
<feature type="domain" description="DUS-like FMN-binding" evidence="13">
    <location>
        <begin position="14"/>
        <end position="309"/>
    </location>
</feature>
<dbReference type="Proteomes" id="UP001519308">
    <property type="component" value="Unassembled WGS sequence"/>
</dbReference>
<keyword evidence="6 12" id="KW-0819">tRNA processing</keyword>
<evidence type="ECO:0000256" key="11">
    <source>
        <dbReference type="ARBA" id="ARBA00048802"/>
    </source>
</evidence>
<dbReference type="Gene3D" id="3.20.20.70">
    <property type="entry name" value="Aldolase class I"/>
    <property type="match status" value="1"/>
</dbReference>
<keyword evidence="15" id="KW-1185">Reference proteome</keyword>
<evidence type="ECO:0000256" key="10">
    <source>
        <dbReference type="ARBA" id="ARBA00048205"/>
    </source>
</evidence>
<evidence type="ECO:0000259" key="13">
    <source>
        <dbReference type="Pfam" id="PF01207"/>
    </source>
</evidence>
<evidence type="ECO:0000256" key="9">
    <source>
        <dbReference type="ARBA" id="ARBA00023002"/>
    </source>
</evidence>
<comment type="cofactor">
    <cofactor evidence="1 12">
        <name>FMN</name>
        <dbReference type="ChEBI" id="CHEBI:58210"/>
    </cofactor>
</comment>
<dbReference type="PANTHER" id="PTHR45846:SF1">
    <property type="entry name" value="TRNA-DIHYDROURIDINE(47) SYNTHASE [NAD(P)(+)]-LIKE"/>
    <property type="match status" value="1"/>
</dbReference>
<evidence type="ECO:0000256" key="6">
    <source>
        <dbReference type="ARBA" id="ARBA00022694"/>
    </source>
</evidence>
<gene>
    <name evidence="14" type="ORF">J2Z44_002821</name>
</gene>
<evidence type="ECO:0000256" key="7">
    <source>
        <dbReference type="ARBA" id="ARBA00022857"/>
    </source>
</evidence>
<dbReference type="RefSeq" id="WP_209649689.1">
    <property type="nucleotide sequence ID" value="NZ_JAGGLL010000022.1"/>
</dbReference>
<dbReference type="InterPro" id="IPR001269">
    <property type="entry name" value="DUS_fam"/>
</dbReference>
<dbReference type="Gene3D" id="1.10.1200.80">
    <property type="entry name" value="Putative flavin oxidoreducatase, domain 2"/>
    <property type="match status" value="1"/>
</dbReference>
<comment type="function">
    <text evidence="2 12">Catalyzes the synthesis of 5,6-dihydrouridine (D), a modified base found in the D-loop of most tRNAs, via the reduction of the C5-C6 double bond in target uridines.</text>
</comment>
<dbReference type="CDD" id="cd02801">
    <property type="entry name" value="DUS_like_FMN"/>
    <property type="match status" value="1"/>
</dbReference>
<dbReference type="InterPro" id="IPR018517">
    <property type="entry name" value="tRNA_hU_synthase_CS"/>
</dbReference>
<keyword evidence="8" id="KW-0694">RNA-binding</keyword>
<comment type="similarity">
    <text evidence="12">Belongs to the dus family.</text>
</comment>
<evidence type="ECO:0000313" key="14">
    <source>
        <dbReference type="EMBL" id="MBP2022996.1"/>
    </source>
</evidence>
<dbReference type="InterPro" id="IPR024036">
    <property type="entry name" value="tRNA-dHydroUridine_Synthase_C"/>
</dbReference>
<dbReference type="EMBL" id="JAGGLL010000022">
    <property type="protein sequence ID" value="MBP2022996.1"/>
    <property type="molecule type" value="Genomic_DNA"/>
</dbReference>
<dbReference type="NCBIfam" id="TIGR00737">
    <property type="entry name" value="nifR3_yhdG"/>
    <property type="match status" value="1"/>
</dbReference>
<evidence type="ECO:0000313" key="15">
    <source>
        <dbReference type="Proteomes" id="UP001519308"/>
    </source>
</evidence>
<keyword evidence="5 12" id="KW-0288">FMN</keyword>
<evidence type="ECO:0000256" key="3">
    <source>
        <dbReference type="ARBA" id="ARBA00022555"/>
    </source>
</evidence>
<keyword evidence="7" id="KW-0521">NADP</keyword>
<evidence type="ECO:0000256" key="4">
    <source>
        <dbReference type="ARBA" id="ARBA00022630"/>
    </source>
</evidence>
<dbReference type="Pfam" id="PF01207">
    <property type="entry name" value="Dus"/>
    <property type="match status" value="1"/>
</dbReference>
<evidence type="ECO:0000256" key="8">
    <source>
        <dbReference type="ARBA" id="ARBA00022884"/>
    </source>
</evidence>
<evidence type="ECO:0000256" key="12">
    <source>
        <dbReference type="PIRNR" id="PIRNR006621"/>
    </source>
</evidence>
<evidence type="ECO:0000256" key="1">
    <source>
        <dbReference type="ARBA" id="ARBA00001917"/>
    </source>
</evidence>
<evidence type="ECO:0000256" key="5">
    <source>
        <dbReference type="ARBA" id="ARBA00022643"/>
    </source>
</evidence>